<evidence type="ECO:0000259" key="4">
    <source>
        <dbReference type="PROSITE" id="PS50112"/>
    </source>
</evidence>
<dbReference type="Proteomes" id="UP001055156">
    <property type="component" value="Unassembled WGS sequence"/>
</dbReference>
<dbReference type="SMART" id="SM00283">
    <property type="entry name" value="MA"/>
    <property type="match status" value="1"/>
</dbReference>
<dbReference type="PROSITE" id="PS50112">
    <property type="entry name" value="PAS"/>
    <property type="match status" value="2"/>
</dbReference>
<feature type="domain" description="T-SNARE coiled-coil homology" evidence="6">
    <location>
        <begin position="407"/>
        <end position="469"/>
    </location>
</feature>
<protein>
    <submittedName>
        <fullName evidence="7">Biofilm dispersion protein BdlA</fullName>
    </submittedName>
</protein>
<dbReference type="InterPro" id="IPR000700">
    <property type="entry name" value="PAS-assoc_C"/>
</dbReference>
<dbReference type="EMBL" id="BPQV01000011">
    <property type="protein sequence ID" value="GJE28613.1"/>
    <property type="molecule type" value="Genomic_DNA"/>
</dbReference>
<sequence length="491" mass="52491">MVFFNSDHDAVLRAIDRSQARISFSRDGEVLSANENFLKLVGYGLDEILGRHHSMFVPPAERESKAYRAFWTSLKAGEVQSREFRRIGKDGRTIWMQASYNPVLDARGRTAKIVKIAVDITAQKLENAAHEAQIAAINRSQAVIHFALDGTITDANENFLKTVGYSLEEVRGRHHSIFVTQAERESAAYAAFWQTLGSGSYHSGEFKRFGKDGREVWIYGSYNPVFDEDGKPCAVVKFCSDVTQRVADRLRRAEGQRAIEADLGEITVAMTDVSRQAIAAVEAVSTASDNVQAVAAGTEEFAASISELSRHASQAKNVSDEAVMKAEQAGAIVSSLTSAAERIGEVISVIRSIADQTNLLALNATIEAARAGQAGRGFAVVASEVKALAGQSSRATEDIGKQISAVQESTGQAVSAIEAIAATIGSLSEISMSVSSAVTEQAAVTQEISSNMQIAARNVDTVRTNMGGIARAAGAVDESVKKVAQSARAIA</sequence>
<feature type="domain" description="Methyl-accepting transducer" evidence="3">
    <location>
        <begin position="255"/>
        <end position="481"/>
    </location>
</feature>
<comment type="similarity">
    <text evidence="1">Belongs to the methyl-accepting chemotaxis (MCP) protein family.</text>
</comment>
<dbReference type="Pfam" id="PF00015">
    <property type="entry name" value="MCPsignal"/>
    <property type="match status" value="1"/>
</dbReference>
<dbReference type="InterPro" id="IPR000727">
    <property type="entry name" value="T_SNARE_dom"/>
</dbReference>
<feature type="domain" description="PAC" evidence="5">
    <location>
        <begin position="80"/>
        <end position="132"/>
    </location>
</feature>
<organism evidence="7 8">
    <name type="scientific">Methylobacterium organophilum</name>
    <dbReference type="NCBI Taxonomy" id="410"/>
    <lineage>
        <taxon>Bacteria</taxon>
        <taxon>Pseudomonadati</taxon>
        <taxon>Pseudomonadota</taxon>
        <taxon>Alphaproteobacteria</taxon>
        <taxon>Hyphomicrobiales</taxon>
        <taxon>Methylobacteriaceae</taxon>
        <taxon>Methylobacterium</taxon>
    </lineage>
</organism>
<gene>
    <name evidence="7" type="primary">bdlA_2</name>
    <name evidence="7" type="ORF">LKMONMHP_3486</name>
</gene>
<dbReference type="InterPro" id="IPR004089">
    <property type="entry name" value="MCPsignal_dom"/>
</dbReference>
<dbReference type="Gene3D" id="1.10.287.950">
    <property type="entry name" value="Methyl-accepting chemotaxis protein"/>
    <property type="match status" value="1"/>
</dbReference>
<dbReference type="InterPro" id="IPR050903">
    <property type="entry name" value="Bact_Chemotaxis_MeTrfase"/>
</dbReference>
<dbReference type="InterPro" id="IPR000014">
    <property type="entry name" value="PAS"/>
</dbReference>
<feature type="domain" description="PAS" evidence="4">
    <location>
        <begin position="27"/>
        <end position="63"/>
    </location>
</feature>
<dbReference type="PROSITE" id="PS50111">
    <property type="entry name" value="CHEMOTAXIS_TRANSDUC_2"/>
    <property type="match status" value="1"/>
</dbReference>
<dbReference type="PROSITE" id="PS50192">
    <property type="entry name" value="T_SNARE"/>
    <property type="match status" value="1"/>
</dbReference>
<dbReference type="PROSITE" id="PS50113">
    <property type="entry name" value="PAC"/>
    <property type="match status" value="2"/>
</dbReference>
<reference evidence="7" key="2">
    <citation type="submission" date="2021-08" db="EMBL/GenBank/DDBJ databases">
        <authorList>
            <person name="Tani A."/>
            <person name="Ola A."/>
            <person name="Ogura Y."/>
            <person name="Katsura K."/>
            <person name="Hayashi T."/>
        </authorList>
    </citation>
    <scope>NUCLEOTIDE SEQUENCE</scope>
    <source>
        <strain evidence="7">NBRC 15689</strain>
    </source>
</reference>
<dbReference type="SUPFAM" id="SSF58104">
    <property type="entry name" value="Methyl-accepting chemotaxis protein (MCP) signaling domain"/>
    <property type="match status" value="1"/>
</dbReference>
<dbReference type="RefSeq" id="WP_238312562.1">
    <property type="nucleotide sequence ID" value="NZ_BPQV01000011.1"/>
</dbReference>
<dbReference type="PANTHER" id="PTHR24422">
    <property type="entry name" value="CHEMOTAXIS PROTEIN METHYLTRANSFERASE"/>
    <property type="match status" value="1"/>
</dbReference>
<evidence type="ECO:0000259" key="3">
    <source>
        <dbReference type="PROSITE" id="PS50111"/>
    </source>
</evidence>
<evidence type="ECO:0000256" key="1">
    <source>
        <dbReference type="ARBA" id="ARBA00029447"/>
    </source>
</evidence>
<accession>A0ABQ4TBK5</accession>
<evidence type="ECO:0000259" key="6">
    <source>
        <dbReference type="PROSITE" id="PS50192"/>
    </source>
</evidence>
<feature type="domain" description="PAS" evidence="4">
    <location>
        <begin position="149"/>
        <end position="173"/>
    </location>
</feature>
<dbReference type="Gene3D" id="3.30.450.20">
    <property type="entry name" value="PAS domain"/>
    <property type="match status" value="2"/>
</dbReference>
<evidence type="ECO:0000256" key="2">
    <source>
        <dbReference type="PROSITE-ProRule" id="PRU00284"/>
    </source>
</evidence>
<feature type="domain" description="PAC" evidence="5">
    <location>
        <begin position="202"/>
        <end position="254"/>
    </location>
</feature>
<name>A0ABQ4TBK5_METOR</name>
<dbReference type="CDD" id="cd00130">
    <property type="entry name" value="PAS"/>
    <property type="match status" value="2"/>
</dbReference>
<dbReference type="SMART" id="SM00086">
    <property type="entry name" value="PAC"/>
    <property type="match status" value="2"/>
</dbReference>
<evidence type="ECO:0000313" key="7">
    <source>
        <dbReference type="EMBL" id="GJE28613.1"/>
    </source>
</evidence>
<dbReference type="InterPro" id="IPR035965">
    <property type="entry name" value="PAS-like_dom_sf"/>
</dbReference>
<dbReference type="InterPro" id="IPR013655">
    <property type="entry name" value="PAS_fold_3"/>
</dbReference>
<evidence type="ECO:0000313" key="8">
    <source>
        <dbReference type="Proteomes" id="UP001055156"/>
    </source>
</evidence>
<dbReference type="PANTHER" id="PTHR24422:SF10">
    <property type="entry name" value="CHEMOTAXIS PROTEIN METHYLTRANSFERASE 2"/>
    <property type="match status" value="1"/>
</dbReference>
<evidence type="ECO:0000259" key="5">
    <source>
        <dbReference type="PROSITE" id="PS50113"/>
    </source>
</evidence>
<dbReference type="NCBIfam" id="TIGR00229">
    <property type="entry name" value="sensory_box"/>
    <property type="match status" value="2"/>
</dbReference>
<keyword evidence="2" id="KW-0807">Transducer</keyword>
<comment type="caution">
    <text evidence="7">The sequence shown here is derived from an EMBL/GenBank/DDBJ whole genome shotgun (WGS) entry which is preliminary data.</text>
</comment>
<dbReference type="SUPFAM" id="SSF55785">
    <property type="entry name" value="PYP-like sensor domain (PAS domain)"/>
    <property type="match status" value="2"/>
</dbReference>
<proteinExistence type="inferred from homology"/>
<keyword evidence="8" id="KW-1185">Reference proteome</keyword>
<dbReference type="InterPro" id="IPR001610">
    <property type="entry name" value="PAC"/>
</dbReference>
<dbReference type="Pfam" id="PF08447">
    <property type="entry name" value="PAS_3"/>
    <property type="match status" value="2"/>
</dbReference>
<dbReference type="SMART" id="SM00091">
    <property type="entry name" value="PAS"/>
    <property type="match status" value="2"/>
</dbReference>
<reference evidence="7" key="1">
    <citation type="journal article" date="2021" name="Front. Microbiol.">
        <title>Comprehensive Comparative Genomics and Phenotyping of Methylobacterium Species.</title>
        <authorList>
            <person name="Alessa O."/>
            <person name="Ogura Y."/>
            <person name="Fujitani Y."/>
            <person name="Takami H."/>
            <person name="Hayashi T."/>
            <person name="Sahin N."/>
            <person name="Tani A."/>
        </authorList>
    </citation>
    <scope>NUCLEOTIDE SEQUENCE</scope>
    <source>
        <strain evidence="7">NBRC 15689</strain>
    </source>
</reference>